<name>A0ABR3XI11_9PEZI</name>
<feature type="domain" description="RMI1 N-terminal" evidence="3">
    <location>
        <begin position="11"/>
        <end position="55"/>
    </location>
</feature>
<feature type="domain" description="RecQ mediated genome instability protein 1 OB-fold" evidence="2">
    <location>
        <begin position="82"/>
        <end position="253"/>
    </location>
</feature>
<keyword evidence="5" id="KW-1185">Reference proteome</keyword>
<accession>A0ABR3XI11</accession>
<dbReference type="Pfam" id="PF21000">
    <property type="entry name" value="RMI1_N_N"/>
    <property type="match status" value="1"/>
</dbReference>
<feature type="region of interest" description="Disordered" evidence="1">
    <location>
        <begin position="137"/>
        <end position="175"/>
    </location>
</feature>
<protein>
    <recommendedName>
        <fullName evidence="6">RecQ mediated genome instability protein 1-like N-terminal helical domain-containing protein</fullName>
    </recommendedName>
</protein>
<evidence type="ECO:0000259" key="3">
    <source>
        <dbReference type="Pfam" id="PF21000"/>
    </source>
</evidence>
<proteinExistence type="predicted"/>
<dbReference type="InterPro" id="IPR049363">
    <property type="entry name" value="RMI1_N"/>
</dbReference>
<reference evidence="4 5" key="1">
    <citation type="journal article" date="2024" name="Commun. Biol.">
        <title>Comparative genomic analysis of thermophilic fungi reveals convergent evolutionary adaptations and gene losses.</title>
        <authorList>
            <person name="Steindorff A.S."/>
            <person name="Aguilar-Pontes M.V."/>
            <person name="Robinson A.J."/>
            <person name="Andreopoulos B."/>
            <person name="LaButti K."/>
            <person name="Kuo A."/>
            <person name="Mondo S."/>
            <person name="Riley R."/>
            <person name="Otillar R."/>
            <person name="Haridas S."/>
            <person name="Lipzen A."/>
            <person name="Grimwood J."/>
            <person name="Schmutz J."/>
            <person name="Clum A."/>
            <person name="Reid I.D."/>
            <person name="Moisan M.C."/>
            <person name="Butler G."/>
            <person name="Nguyen T.T.M."/>
            <person name="Dewar K."/>
            <person name="Conant G."/>
            <person name="Drula E."/>
            <person name="Henrissat B."/>
            <person name="Hansel C."/>
            <person name="Singer S."/>
            <person name="Hutchinson M.I."/>
            <person name="de Vries R.P."/>
            <person name="Natvig D.O."/>
            <person name="Powell A.J."/>
            <person name="Tsang A."/>
            <person name="Grigoriev I.V."/>
        </authorList>
    </citation>
    <scope>NUCLEOTIDE SEQUENCE [LARGE SCALE GENOMIC DNA]</scope>
    <source>
        <strain evidence="4 5">ATCC 24622</strain>
    </source>
</reference>
<dbReference type="Pfam" id="PF08585">
    <property type="entry name" value="RMI1_N_C"/>
    <property type="match status" value="1"/>
</dbReference>
<sequence length="267" mass="28476">MDLISQLQEALQSQELPLPSTAWLGNLVASRSPPPPLASLVATARARLLAADLTSPNLLDANYVATHSLPAATSSTTSPLSPDVREDRLLHDVVVQVLDIENLSRSRWDQVEELEAIERGEMTRGRHVVRLPTGAAAADGTEDVDGGATAGALPSVASDRRQAGNGFAPTSSGSRGVNATHKLLLQDPRGRRVFGLELSRVDRIGIGATNIGEKILLRSGTIVARGVIMLQPATCVFLGGKVEPWHKSWVDGRLGRLREAAQSGRRD</sequence>
<comment type="caution">
    <text evidence="4">The sequence shown here is derived from an EMBL/GenBank/DDBJ whole genome shotgun (WGS) entry which is preliminary data.</text>
</comment>
<evidence type="ECO:0008006" key="6">
    <source>
        <dbReference type="Google" id="ProtNLM"/>
    </source>
</evidence>
<evidence type="ECO:0000259" key="2">
    <source>
        <dbReference type="Pfam" id="PF08585"/>
    </source>
</evidence>
<dbReference type="EMBL" id="JAZHXJ010000092">
    <property type="protein sequence ID" value="KAL1875322.1"/>
    <property type="molecule type" value="Genomic_DNA"/>
</dbReference>
<dbReference type="Proteomes" id="UP001586593">
    <property type="component" value="Unassembled WGS sequence"/>
</dbReference>
<evidence type="ECO:0000256" key="1">
    <source>
        <dbReference type="SAM" id="MobiDB-lite"/>
    </source>
</evidence>
<gene>
    <name evidence="4" type="ORF">VTK73DRAFT_10106</name>
</gene>
<evidence type="ECO:0000313" key="5">
    <source>
        <dbReference type="Proteomes" id="UP001586593"/>
    </source>
</evidence>
<evidence type="ECO:0000313" key="4">
    <source>
        <dbReference type="EMBL" id="KAL1875322.1"/>
    </source>
</evidence>
<organism evidence="4 5">
    <name type="scientific">Phialemonium thermophilum</name>
    <dbReference type="NCBI Taxonomy" id="223376"/>
    <lineage>
        <taxon>Eukaryota</taxon>
        <taxon>Fungi</taxon>
        <taxon>Dikarya</taxon>
        <taxon>Ascomycota</taxon>
        <taxon>Pezizomycotina</taxon>
        <taxon>Sordariomycetes</taxon>
        <taxon>Sordariomycetidae</taxon>
        <taxon>Cephalothecales</taxon>
        <taxon>Cephalothecaceae</taxon>
        <taxon>Phialemonium</taxon>
    </lineage>
</organism>
<dbReference type="Gene3D" id="2.40.50.770">
    <property type="entry name" value="RecQ-mediated genome instability protein Rmi1, C-terminal domain"/>
    <property type="match status" value="1"/>
</dbReference>
<dbReference type="InterPro" id="IPR013894">
    <property type="entry name" value="RMI1_OB"/>
</dbReference>
<dbReference type="InterPro" id="IPR042470">
    <property type="entry name" value="RMI1_N_C_sf"/>
</dbReference>